<feature type="domain" description="CBS" evidence="3">
    <location>
        <begin position="91"/>
        <end position="153"/>
    </location>
</feature>
<feature type="domain" description="CBS" evidence="3">
    <location>
        <begin position="7"/>
        <end position="62"/>
    </location>
</feature>
<evidence type="ECO:0000256" key="1">
    <source>
        <dbReference type="ARBA" id="ARBA00023122"/>
    </source>
</evidence>
<dbReference type="InterPro" id="IPR051257">
    <property type="entry name" value="Diverse_CBS-Domain"/>
</dbReference>
<proteinExistence type="predicted"/>
<dbReference type="Proteomes" id="UP000179024">
    <property type="component" value="Unassembled WGS sequence"/>
</dbReference>
<dbReference type="PANTHER" id="PTHR43080:SF2">
    <property type="entry name" value="CBS DOMAIN-CONTAINING PROTEIN"/>
    <property type="match status" value="1"/>
</dbReference>
<dbReference type="SUPFAM" id="SSF53335">
    <property type="entry name" value="S-adenosyl-L-methionine-dependent methyltransferases"/>
    <property type="match status" value="1"/>
</dbReference>
<dbReference type="PROSITE" id="PS51371">
    <property type="entry name" value="CBS"/>
    <property type="match status" value="2"/>
</dbReference>
<dbReference type="SMART" id="SM00116">
    <property type="entry name" value="CBS"/>
    <property type="match status" value="2"/>
</dbReference>
<dbReference type="InterPro" id="IPR046342">
    <property type="entry name" value="CBS_dom_sf"/>
</dbReference>
<dbReference type="CDD" id="cd02205">
    <property type="entry name" value="CBS_pair_SF"/>
    <property type="match status" value="1"/>
</dbReference>
<dbReference type="Pfam" id="PF13649">
    <property type="entry name" value="Methyltransf_25"/>
    <property type="match status" value="1"/>
</dbReference>
<evidence type="ECO:0000259" key="3">
    <source>
        <dbReference type="PROSITE" id="PS51371"/>
    </source>
</evidence>
<dbReference type="Gene3D" id="2.20.25.110">
    <property type="entry name" value="S-adenosyl-L-methionine-dependent methyltransferases"/>
    <property type="match status" value="1"/>
</dbReference>
<dbReference type="Gene3D" id="3.10.580.10">
    <property type="entry name" value="CBS-domain"/>
    <property type="match status" value="1"/>
</dbReference>
<organism evidence="4 5">
    <name type="scientific">Candidatus Roizmanbacteria bacterium RIFCSPHIGHO2_12_FULL_44_10</name>
    <dbReference type="NCBI Taxonomy" id="1802054"/>
    <lineage>
        <taxon>Bacteria</taxon>
        <taxon>Candidatus Roizmaniibacteriota</taxon>
    </lineage>
</organism>
<dbReference type="PANTHER" id="PTHR43080">
    <property type="entry name" value="CBS DOMAIN-CONTAINING PROTEIN CBSX3, MITOCHONDRIAL"/>
    <property type="match status" value="1"/>
</dbReference>
<evidence type="ECO:0000256" key="2">
    <source>
        <dbReference type="PROSITE-ProRule" id="PRU00703"/>
    </source>
</evidence>
<dbReference type="CDD" id="cd02440">
    <property type="entry name" value="AdoMet_MTases"/>
    <property type="match status" value="1"/>
</dbReference>
<reference evidence="4 5" key="1">
    <citation type="journal article" date="2016" name="Nat. Commun.">
        <title>Thousands of microbial genomes shed light on interconnected biogeochemical processes in an aquifer system.</title>
        <authorList>
            <person name="Anantharaman K."/>
            <person name="Brown C.T."/>
            <person name="Hug L.A."/>
            <person name="Sharon I."/>
            <person name="Castelle C.J."/>
            <person name="Probst A.J."/>
            <person name="Thomas B.C."/>
            <person name="Singh A."/>
            <person name="Wilkins M.J."/>
            <person name="Karaoz U."/>
            <person name="Brodie E.L."/>
            <person name="Williams K.H."/>
            <person name="Hubbard S.S."/>
            <person name="Banfield J.F."/>
        </authorList>
    </citation>
    <scope>NUCLEOTIDE SEQUENCE [LARGE SCALE GENOMIC DNA]</scope>
</reference>
<dbReference type="InterPro" id="IPR041698">
    <property type="entry name" value="Methyltransf_25"/>
</dbReference>
<keyword evidence="1 2" id="KW-0129">CBS domain</keyword>
<dbReference type="InterPro" id="IPR000644">
    <property type="entry name" value="CBS_dom"/>
</dbReference>
<dbReference type="InterPro" id="IPR029063">
    <property type="entry name" value="SAM-dependent_MTases_sf"/>
</dbReference>
<sequence length="416" mass="47743">MRVSDFMHKSAAKVSPDDTVKTAMRLMLNLGMDGLPVCENNKYLGSISEADILQHLYPSIQEFMTDPYMYGFEDMETNMRGLFPKKVKNYMDKKFLHYVVRPETTLLHVQSIMMNKGVSHLPVVDKDGNLVGIVSQGDIFKGILGSEIPHDDSAEFHDWAANHYDLAQTWDKRLEGEIPSLKKLFTKEGVKKIADIGSGTGEHVIALAREGFSATGIDRSERLTSKSLEKRFALSTELKHRVSFINGDYFKVLRKKRDSFDGVIMMGNMLSHYEKDWKEVLDSIHYSLKSGGTLFLQLTNYESVFSTKKRVVRFSIAPSRITKRRKYAFITFYDNPKELKGNLLLNMAVMGHDGLRWSQKSINSMVVKDIRQATIEHELKKKSFKNIHFYGSNYGEPLFNTFKPREHDWLNVVTKK</sequence>
<dbReference type="EMBL" id="MGAE01000020">
    <property type="protein sequence ID" value="OGK39373.1"/>
    <property type="molecule type" value="Genomic_DNA"/>
</dbReference>
<evidence type="ECO:0000313" key="4">
    <source>
        <dbReference type="EMBL" id="OGK39373.1"/>
    </source>
</evidence>
<protein>
    <recommendedName>
        <fullName evidence="3">CBS domain-containing protein</fullName>
    </recommendedName>
</protein>
<name>A0A1F7I7Q3_9BACT</name>
<accession>A0A1F7I7Q3</accession>
<dbReference type="Gene3D" id="3.40.50.150">
    <property type="entry name" value="Vaccinia Virus protein VP39"/>
    <property type="match status" value="1"/>
</dbReference>
<evidence type="ECO:0000313" key="5">
    <source>
        <dbReference type="Proteomes" id="UP000179024"/>
    </source>
</evidence>
<comment type="caution">
    <text evidence="4">The sequence shown here is derived from an EMBL/GenBank/DDBJ whole genome shotgun (WGS) entry which is preliminary data.</text>
</comment>
<dbReference type="Pfam" id="PF00571">
    <property type="entry name" value="CBS"/>
    <property type="match status" value="2"/>
</dbReference>
<dbReference type="SUPFAM" id="SSF54631">
    <property type="entry name" value="CBS-domain pair"/>
    <property type="match status" value="1"/>
</dbReference>
<gene>
    <name evidence="4" type="ORF">A3F34_00935</name>
</gene>
<dbReference type="AlphaFoldDB" id="A0A1F7I7Q3"/>